<dbReference type="Proteomes" id="UP000095286">
    <property type="component" value="Unplaced"/>
</dbReference>
<sequence length="443" mass="49483">MDFFTDHLIKIYLEMDTFLTILLLFYLSPANNACFPGLEHLQSQLRSLQQKLGGDIEVDLSLTSIPLIKYRNPAIPNPYISRACDLNCDAFDATGMVPCKWSNEMNKECEPFCGDQLDFIRAKNSWGREESMTIFGTDVTASRYYILAGTDKKQHPLGSAMLVSHPIACQEGDGQFAFRYWTSPGVYINVCTRRLGEGTKNFMWCSGNVTVGDPGPINLMIAGSIMVPFEIVIIARGFNFDAFGQTGGIVILDDLIYSAPSVQRCRNIPHFDPPPKLHHEACLMLNCGFEETEECTSHIKTSGFRRDPGVAPLGNLHTGIRTPYKASFAYVRGPGTKSMKIRNVNINRQVSLEFCLYAPSNGTDLVVKADIEGFNTTQLFSSENIDHSTHNWQCQRLVIHPALYKSLEFIGKKLPNQYSYLAIDGLKVFDPITGQDLCEQAPN</sequence>
<dbReference type="WBParaSite" id="RSKR_0000944600.1">
    <property type="protein sequence ID" value="RSKR_0000944600.1"/>
    <property type="gene ID" value="RSKR_0000944600"/>
</dbReference>
<accession>A0AC35UB10</accession>
<proteinExistence type="predicted"/>
<name>A0AC35UB10_9BILA</name>
<organism evidence="1 2">
    <name type="scientific">Rhabditophanes sp. KR3021</name>
    <dbReference type="NCBI Taxonomy" id="114890"/>
    <lineage>
        <taxon>Eukaryota</taxon>
        <taxon>Metazoa</taxon>
        <taxon>Ecdysozoa</taxon>
        <taxon>Nematoda</taxon>
        <taxon>Chromadorea</taxon>
        <taxon>Rhabditida</taxon>
        <taxon>Tylenchina</taxon>
        <taxon>Panagrolaimomorpha</taxon>
        <taxon>Strongyloidoidea</taxon>
        <taxon>Alloionematidae</taxon>
        <taxon>Rhabditophanes</taxon>
    </lineage>
</organism>
<reference evidence="2" key="1">
    <citation type="submission" date="2016-11" db="UniProtKB">
        <authorList>
            <consortium name="WormBaseParasite"/>
        </authorList>
    </citation>
    <scope>IDENTIFICATION</scope>
    <source>
        <strain evidence="2">KR3021</strain>
    </source>
</reference>
<evidence type="ECO:0000313" key="1">
    <source>
        <dbReference type="Proteomes" id="UP000095286"/>
    </source>
</evidence>
<evidence type="ECO:0000313" key="2">
    <source>
        <dbReference type="WBParaSite" id="RSKR_0000944600.1"/>
    </source>
</evidence>
<protein>
    <submittedName>
        <fullName evidence="2">MAM domain-containing protein</fullName>
    </submittedName>
</protein>